<evidence type="ECO:0000256" key="1">
    <source>
        <dbReference type="SAM" id="MobiDB-lite"/>
    </source>
</evidence>
<keyword evidence="3" id="KW-1185">Reference proteome</keyword>
<reference evidence="2 3" key="1">
    <citation type="submission" date="2014-09" db="EMBL/GenBank/DDBJ databases">
        <authorList>
            <person name="Ellenberger Sabrina"/>
        </authorList>
    </citation>
    <scope>NUCLEOTIDE SEQUENCE [LARGE SCALE GENOMIC DNA]</scope>
    <source>
        <strain evidence="2 3">CBS 412.66</strain>
    </source>
</reference>
<feature type="region of interest" description="Disordered" evidence="1">
    <location>
        <begin position="1"/>
        <end position="109"/>
    </location>
</feature>
<protein>
    <submittedName>
        <fullName evidence="2">Uncharacterized protein</fullName>
    </submittedName>
</protein>
<proteinExistence type="predicted"/>
<evidence type="ECO:0000313" key="3">
    <source>
        <dbReference type="Proteomes" id="UP000054107"/>
    </source>
</evidence>
<evidence type="ECO:0000313" key="2">
    <source>
        <dbReference type="EMBL" id="CEP18954.1"/>
    </source>
</evidence>
<organism evidence="2 3">
    <name type="scientific">Parasitella parasitica</name>
    <dbReference type="NCBI Taxonomy" id="35722"/>
    <lineage>
        <taxon>Eukaryota</taxon>
        <taxon>Fungi</taxon>
        <taxon>Fungi incertae sedis</taxon>
        <taxon>Mucoromycota</taxon>
        <taxon>Mucoromycotina</taxon>
        <taxon>Mucoromycetes</taxon>
        <taxon>Mucorales</taxon>
        <taxon>Mucorineae</taxon>
        <taxon>Mucoraceae</taxon>
        <taxon>Parasitella</taxon>
    </lineage>
</organism>
<dbReference type="Proteomes" id="UP000054107">
    <property type="component" value="Unassembled WGS sequence"/>
</dbReference>
<dbReference type="AlphaFoldDB" id="A0A0B7NVG0"/>
<name>A0A0B7NVG0_9FUNG</name>
<dbReference type="EMBL" id="LN733967">
    <property type="protein sequence ID" value="CEP18954.1"/>
    <property type="molecule type" value="Genomic_DNA"/>
</dbReference>
<dbReference type="OrthoDB" id="2241503at2759"/>
<feature type="compositionally biased region" description="Low complexity" evidence="1">
    <location>
        <begin position="10"/>
        <end position="30"/>
    </location>
</feature>
<accession>A0A0B7NVG0</accession>
<sequence>MLSRLSRLFSSSSSNTATPKSSSSSTTTTTAVNASYEPSHYNHSTVRQKHTDSNGTQKKSRWSTLGIGRKTKRQGIPVGEWLPPPLPIEKTTKKPAEKDTNRDSVISSTPSNVGCYYNEKVEIIVPSASINSFLSTTSNNSGHQHASIYFSSPCMSPQLEVDEHLHTPRTSIDDQESLKPEKPYAQVHGLGIMVNHILKDAFTVADHDIFDKDDFYD</sequence>
<feature type="compositionally biased region" description="Basic and acidic residues" evidence="1">
    <location>
        <begin position="90"/>
        <end position="102"/>
    </location>
</feature>
<gene>
    <name evidence="2" type="primary">PARPA_13263.1 scaffold 46269</name>
</gene>